<reference evidence="2 3" key="1">
    <citation type="submission" date="2008-07" db="EMBL/GenBank/DDBJ databases">
        <authorList>
            <person name="El-Sayed N."/>
            <person name="Caler E."/>
            <person name="Inman J."/>
            <person name="Amedeo P."/>
            <person name="Hass B."/>
            <person name="Wortman J."/>
        </authorList>
    </citation>
    <scope>NUCLEOTIDE SEQUENCE [LARGE SCALE GENOMIC DNA]</scope>
    <source>
        <strain evidence="3">ATCC 50983 / TXsc</strain>
    </source>
</reference>
<protein>
    <submittedName>
        <fullName evidence="2">Uncharacterized protein</fullName>
    </submittedName>
</protein>
<organism evidence="3">
    <name type="scientific">Perkinsus marinus (strain ATCC 50983 / TXsc)</name>
    <dbReference type="NCBI Taxonomy" id="423536"/>
    <lineage>
        <taxon>Eukaryota</taxon>
        <taxon>Sar</taxon>
        <taxon>Alveolata</taxon>
        <taxon>Perkinsozoa</taxon>
        <taxon>Perkinsea</taxon>
        <taxon>Perkinsida</taxon>
        <taxon>Perkinsidae</taxon>
        <taxon>Perkinsus</taxon>
    </lineage>
</organism>
<dbReference type="Proteomes" id="UP000007800">
    <property type="component" value="Unassembled WGS sequence"/>
</dbReference>
<dbReference type="EMBL" id="GG671784">
    <property type="protein sequence ID" value="EER18512.1"/>
    <property type="molecule type" value="Genomic_DNA"/>
</dbReference>
<accession>C5KAH6</accession>
<evidence type="ECO:0000256" key="1">
    <source>
        <dbReference type="SAM" id="Phobius"/>
    </source>
</evidence>
<evidence type="ECO:0000313" key="3">
    <source>
        <dbReference type="Proteomes" id="UP000007800"/>
    </source>
</evidence>
<feature type="transmembrane region" description="Helical" evidence="1">
    <location>
        <begin position="21"/>
        <end position="46"/>
    </location>
</feature>
<keyword evidence="3" id="KW-1185">Reference proteome</keyword>
<dbReference type="RefSeq" id="XP_002786716.1">
    <property type="nucleotide sequence ID" value="XM_002786670.1"/>
</dbReference>
<dbReference type="GeneID" id="9049528"/>
<keyword evidence="1" id="KW-0472">Membrane</keyword>
<proteinExistence type="predicted"/>
<name>C5KAH6_PERM5</name>
<dbReference type="AlphaFoldDB" id="C5KAH6"/>
<keyword evidence="1" id="KW-1133">Transmembrane helix</keyword>
<dbReference type="OrthoDB" id="10502255at2759"/>
<gene>
    <name evidence="2" type="ORF">Pmar_PMAR004374</name>
</gene>
<sequence length="50" mass="5757">MWAKLIQWNKITRRAVILVSMLAQCGFLVLYIVLYTTGIAIATNYIQILK</sequence>
<dbReference type="InParanoid" id="C5KAH6"/>
<keyword evidence="1" id="KW-0812">Transmembrane</keyword>
<evidence type="ECO:0000313" key="2">
    <source>
        <dbReference type="EMBL" id="EER18512.1"/>
    </source>
</evidence>